<name>A0A251TLI0_HELAN</name>
<dbReference type="EMBL" id="CM007899">
    <property type="protein sequence ID" value="OTG11472.1"/>
    <property type="molecule type" value="Genomic_DNA"/>
</dbReference>
<accession>A0A251TLI0</accession>
<proteinExistence type="predicted"/>
<keyword evidence="2" id="KW-1185">Reference proteome</keyword>
<reference evidence="2" key="1">
    <citation type="journal article" date="2017" name="Nature">
        <title>The sunflower genome provides insights into oil metabolism, flowering and Asterid evolution.</title>
        <authorList>
            <person name="Badouin H."/>
            <person name="Gouzy J."/>
            <person name="Grassa C.J."/>
            <person name="Murat F."/>
            <person name="Staton S.E."/>
            <person name="Cottret L."/>
            <person name="Lelandais-Briere C."/>
            <person name="Owens G.L."/>
            <person name="Carrere S."/>
            <person name="Mayjonade B."/>
            <person name="Legrand L."/>
            <person name="Gill N."/>
            <person name="Kane N.C."/>
            <person name="Bowers J.E."/>
            <person name="Hubner S."/>
            <person name="Bellec A."/>
            <person name="Berard A."/>
            <person name="Berges H."/>
            <person name="Blanchet N."/>
            <person name="Boniface M.C."/>
            <person name="Brunel D."/>
            <person name="Catrice O."/>
            <person name="Chaidir N."/>
            <person name="Claudel C."/>
            <person name="Donnadieu C."/>
            <person name="Faraut T."/>
            <person name="Fievet G."/>
            <person name="Helmstetter N."/>
            <person name="King M."/>
            <person name="Knapp S.J."/>
            <person name="Lai Z."/>
            <person name="Le Paslier M.C."/>
            <person name="Lippi Y."/>
            <person name="Lorenzon L."/>
            <person name="Mandel J.R."/>
            <person name="Marage G."/>
            <person name="Marchand G."/>
            <person name="Marquand E."/>
            <person name="Bret-Mestries E."/>
            <person name="Morien E."/>
            <person name="Nambeesan S."/>
            <person name="Nguyen T."/>
            <person name="Pegot-Espagnet P."/>
            <person name="Pouilly N."/>
            <person name="Raftis F."/>
            <person name="Sallet E."/>
            <person name="Schiex T."/>
            <person name="Thomas J."/>
            <person name="Vandecasteele C."/>
            <person name="Vares D."/>
            <person name="Vear F."/>
            <person name="Vautrin S."/>
            <person name="Crespi M."/>
            <person name="Mangin B."/>
            <person name="Burke J.M."/>
            <person name="Salse J."/>
            <person name="Munos S."/>
            <person name="Vincourt P."/>
            <person name="Rieseberg L.H."/>
            <person name="Langlade N.B."/>
        </authorList>
    </citation>
    <scope>NUCLEOTIDE SEQUENCE [LARGE SCALE GENOMIC DNA]</scope>
    <source>
        <strain evidence="2">cv. SF193</strain>
    </source>
</reference>
<dbReference type="InParanoid" id="A0A251TLI0"/>
<gene>
    <name evidence="1" type="ORF">HannXRQ_Chr10g0299091</name>
</gene>
<sequence length="55" mass="6069">MFVHLTKRTKFLIRVCSCSCTTTAILSLPLCGSDHGTLLHVKVQLLTAKTGFTEF</sequence>
<protein>
    <submittedName>
        <fullName evidence="1">Uncharacterized protein</fullName>
    </submittedName>
</protein>
<organism evidence="1 2">
    <name type="scientific">Helianthus annuus</name>
    <name type="common">Common sunflower</name>
    <dbReference type="NCBI Taxonomy" id="4232"/>
    <lineage>
        <taxon>Eukaryota</taxon>
        <taxon>Viridiplantae</taxon>
        <taxon>Streptophyta</taxon>
        <taxon>Embryophyta</taxon>
        <taxon>Tracheophyta</taxon>
        <taxon>Spermatophyta</taxon>
        <taxon>Magnoliopsida</taxon>
        <taxon>eudicotyledons</taxon>
        <taxon>Gunneridae</taxon>
        <taxon>Pentapetalae</taxon>
        <taxon>asterids</taxon>
        <taxon>campanulids</taxon>
        <taxon>Asterales</taxon>
        <taxon>Asteraceae</taxon>
        <taxon>Asteroideae</taxon>
        <taxon>Heliantheae alliance</taxon>
        <taxon>Heliantheae</taxon>
        <taxon>Helianthus</taxon>
    </lineage>
</organism>
<dbReference type="AlphaFoldDB" id="A0A251TLI0"/>
<evidence type="ECO:0000313" key="1">
    <source>
        <dbReference type="EMBL" id="OTG11472.1"/>
    </source>
</evidence>
<dbReference type="Proteomes" id="UP000215914">
    <property type="component" value="Chromosome 10"/>
</dbReference>
<evidence type="ECO:0000313" key="2">
    <source>
        <dbReference type="Proteomes" id="UP000215914"/>
    </source>
</evidence>